<dbReference type="Pfam" id="PF04193">
    <property type="entry name" value="PQ-loop"/>
    <property type="match status" value="2"/>
</dbReference>
<accession>A0A4V1IWB4</accession>
<evidence type="ECO:0000256" key="8">
    <source>
        <dbReference type="SAM" id="Phobius"/>
    </source>
</evidence>
<evidence type="ECO:0000256" key="6">
    <source>
        <dbReference type="ARBA" id="ARBA00023136"/>
    </source>
</evidence>
<keyword evidence="3 8" id="KW-0812">Transmembrane</keyword>
<dbReference type="SMART" id="SM00679">
    <property type="entry name" value="CTNS"/>
    <property type="match status" value="2"/>
</dbReference>
<feature type="transmembrane region" description="Helical" evidence="8">
    <location>
        <begin position="123"/>
        <end position="147"/>
    </location>
</feature>
<keyword evidence="5 8" id="KW-1133">Transmembrane helix</keyword>
<reference evidence="10" key="1">
    <citation type="journal article" date="2018" name="Nat. Microbiol.">
        <title>Leveraging single-cell genomics to expand the fungal tree of life.</title>
        <authorList>
            <person name="Ahrendt S.R."/>
            <person name="Quandt C.A."/>
            <person name="Ciobanu D."/>
            <person name="Clum A."/>
            <person name="Salamov A."/>
            <person name="Andreopoulos B."/>
            <person name="Cheng J.F."/>
            <person name="Woyke T."/>
            <person name="Pelin A."/>
            <person name="Henrissat B."/>
            <person name="Reynolds N.K."/>
            <person name="Benny G.L."/>
            <person name="Smith M.E."/>
            <person name="James T.Y."/>
            <person name="Grigoriev I.V."/>
        </authorList>
    </citation>
    <scope>NUCLEOTIDE SEQUENCE [LARGE SCALE GENOMIC DNA]</scope>
    <source>
        <strain evidence="10">RSA 1356</strain>
    </source>
</reference>
<keyword evidence="10" id="KW-1185">Reference proteome</keyword>
<dbReference type="NCBIfam" id="TIGR00951">
    <property type="entry name" value="2A43"/>
    <property type="match status" value="1"/>
</dbReference>
<organism evidence="9 10">
    <name type="scientific">Thamnocephalis sphaerospora</name>
    <dbReference type="NCBI Taxonomy" id="78915"/>
    <lineage>
        <taxon>Eukaryota</taxon>
        <taxon>Fungi</taxon>
        <taxon>Fungi incertae sedis</taxon>
        <taxon>Zoopagomycota</taxon>
        <taxon>Zoopagomycotina</taxon>
        <taxon>Zoopagomycetes</taxon>
        <taxon>Zoopagales</taxon>
        <taxon>Sigmoideomycetaceae</taxon>
        <taxon>Thamnocephalis</taxon>
    </lineage>
</organism>
<feature type="transmembrane region" description="Helical" evidence="8">
    <location>
        <begin position="221"/>
        <end position="243"/>
    </location>
</feature>
<dbReference type="PANTHER" id="PTHR13131:SF5">
    <property type="entry name" value="CYSTINOSIN"/>
    <property type="match status" value="1"/>
</dbReference>
<evidence type="ECO:0000256" key="5">
    <source>
        <dbReference type="ARBA" id="ARBA00022989"/>
    </source>
</evidence>
<keyword evidence="2" id="KW-0813">Transport</keyword>
<gene>
    <name evidence="9" type="ORF">THASP1DRAFT_24796</name>
</gene>
<proteinExistence type="predicted"/>
<evidence type="ECO:0000256" key="2">
    <source>
        <dbReference type="ARBA" id="ARBA00022448"/>
    </source>
</evidence>
<evidence type="ECO:0000313" key="10">
    <source>
        <dbReference type="Proteomes" id="UP000271241"/>
    </source>
</evidence>
<dbReference type="Proteomes" id="UP000271241">
    <property type="component" value="Unassembled WGS sequence"/>
</dbReference>
<dbReference type="GO" id="GO:0012505">
    <property type="term" value="C:endomembrane system"/>
    <property type="evidence" value="ECO:0007669"/>
    <property type="project" value="UniProtKB-SubCell"/>
</dbReference>
<evidence type="ECO:0000256" key="7">
    <source>
        <dbReference type="SAM" id="MobiDB-lite"/>
    </source>
</evidence>
<evidence type="ECO:0000256" key="1">
    <source>
        <dbReference type="ARBA" id="ARBA00004127"/>
    </source>
</evidence>
<dbReference type="Gene3D" id="1.20.1280.290">
    <property type="match status" value="2"/>
</dbReference>
<name>A0A4V1IWB4_9FUNG</name>
<evidence type="ECO:0000256" key="3">
    <source>
        <dbReference type="ARBA" id="ARBA00022692"/>
    </source>
</evidence>
<dbReference type="STRING" id="78915.A0A4V1IWB4"/>
<dbReference type="InterPro" id="IPR006603">
    <property type="entry name" value="PQ-loop_rpt"/>
</dbReference>
<feature type="transmembrane region" description="Helical" evidence="8">
    <location>
        <begin position="18"/>
        <end position="36"/>
    </location>
</feature>
<dbReference type="OrthoDB" id="75720at2759"/>
<comment type="subcellular location">
    <subcellularLocation>
        <location evidence="1">Endomembrane system</location>
        <topology evidence="1">Multi-pass membrane protein</topology>
    </subcellularLocation>
</comment>
<dbReference type="AlphaFoldDB" id="A0A4V1IWB4"/>
<dbReference type="GO" id="GO:0005774">
    <property type="term" value="C:vacuolar membrane"/>
    <property type="evidence" value="ECO:0007669"/>
    <property type="project" value="TreeGrafter"/>
</dbReference>
<keyword evidence="6 8" id="KW-0472">Membrane</keyword>
<sequence>MDSSENGPLHAVSNTLGWLYFIAWSASFYPQVLLNWRRKSVQGLSLDFVYLNLVGFTAYAIYNTVLFCSEPVRRQYRERHSGEDSLVQLNDVVFGLHAVLFSIITVGQVFIYPRDSDAKRPWLAIGIIPLLGVGLCVMIGLSASGILEALDTFYYLSYVKLVCSFSKYFPQLYINFQRKSTVGWSIGNILLDTTGGVLSIVQEVLDAYLAGHWAGITGNVAKFALGVLTIVFDTAFIIQHYVLYPDRTDYYTMEDGGASQQAKSSEGRKEPADYASTSEIPKL</sequence>
<dbReference type="InterPro" id="IPR005282">
    <property type="entry name" value="LC_transporter"/>
</dbReference>
<feature type="transmembrane region" description="Helical" evidence="8">
    <location>
        <begin position="92"/>
        <end position="111"/>
    </location>
</feature>
<dbReference type="EMBL" id="KZ992786">
    <property type="protein sequence ID" value="RKP06969.1"/>
    <property type="molecule type" value="Genomic_DNA"/>
</dbReference>
<feature type="transmembrane region" description="Helical" evidence="8">
    <location>
        <begin position="48"/>
        <end position="72"/>
    </location>
</feature>
<dbReference type="GO" id="GO:0015184">
    <property type="term" value="F:L-cystine transmembrane transporter activity"/>
    <property type="evidence" value="ECO:0007669"/>
    <property type="project" value="TreeGrafter"/>
</dbReference>
<dbReference type="PANTHER" id="PTHR13131">
    <property type="entry name" value="CYSTINOSIN"/>
    <property type="match status" value="1"/>
</dbReference>
<evidence type="ECO:0000256" key="4">
    <source>
        <dbReference type="ARBA" id="ARBA00022737"/>
    </source>
</evidence>
<keyword evidence="4" id="KW-0677">Repeat</keyword>
<feature type="region of interest" description="Disordered" evidence="7">
    <location>
        <begin position="255"/>
        <end position="283"/>
    </location>
</feature>
<evidence type="ECO:0000313" key="9">
    <source>
        <dbReference type="EMBL" id="RKP06969.1"/>
    </source>
</evidence>
<protein>
    <submittedName>
        <fullName evidence="9">Cystinosin</fullName>
    </submittedName>
</protein>